<evidence type="ECO:0000313" key="2">
    <source>
        <dbReference type="Proteomes" id="UP000222168"/>
    </source>
</evidence>
<organism evidence="1 2">
    <name type="scientific">Xenorhabdus ishibashii</name>
    <dbReference type="NCBI Taxonomy" id="1034471"/>
    <lineage>
        <taxon>Bacteria</taxon>
        <taxon>Pseudomonadati</taxon>
        <taxon>Pseudomonadota</taxon>
        <taxon>Gammaproteobacteria</taxon>
        <taxon>Enterobacterales</taxon>
        <taxon>Morganellaceae</taxon>
        <taxon>Xenorhabdus</taxon>
    </lineage>
</organism>
<dbReference type="EMBL" id="NJAK01000003">
    <property type="protein sequence ID" value="PHM59476.1"/>
    <property type="molecule type" value="Genomic_DNA"/>
</dbReference>
<protein>
    <submittedName>
        <fullName evidence="1">Uncharacterized protein</fullName>
    </submittedName>
</protein>
<name>A0A2D0K7Q4_9GAMM</name>
<dbReference type="Proteomes" id="UP000222168">
    <property type="component" value="Unassembled WGS sequence"/>
</dbReference>
<comment type="caution">
    <text evidence="1">The sequence shown here is derived from an EMBL/GenBank/DDBJ whole genome shotgun (WGS) entry which is preliminary data.</text>
</comment>
<evidence type="ECO:0000313" key="1">
    <source>
        <dbReference type="EMBL" id="PHM59476.1"/>
    </source>
</evidence>
<sequence length="88" mass="9628">MVTTTPSGQVIYDASLSMSKLPMKLDTSSMLDSSFSKALSAQQRETQSYQEGYRSSVNDSYNIATALGNNFAKVGIWNLVCRRATGIH</sequence>
<keyword evidence="2" id="KW-1185">Reference proteome</keyword>
<gene>
    <name evidence="1" type="ORF">Xish_03594</name>
</gene>
<dbReference type="AlphaFoldDB" id="A0A2D0K7Q4"/>
<accession>A0A2D0K7Q4</accession>
<dbReference type="RefSeq" id="WP_099119142.1">
    <property type="nucleotide sequence ID" value="NZ_NJAK01000003.1"/>
</dbReference>
<proteinExistence type="predicted"/>
<reference evidence="1 2" key="1">
    <citation type="journal article" date="2017" name="Nat. Microbiol.">
        <title>Natural product diversity associated with the nematode symbionts Photorhabdus and Xenorhabdus.</title>
        <authorList>
            <person name="Tobias N.J."/>
            <person name="Wolff H."/>
            <person name="Djahanschiri B."/>
            <person name="Grundmann F."/>
            <person name="Kronenwerth M."/>
            <person name="Shi Y.M."/>
            <person name="Simonyi S."/>
            <person name="Grun P."/>
            <person name="Shapiro-Ilan D."/>
            <person name="Pidot S.J."/>
            <person name="Stinear T.P."/>
            <person name="Ebersberger I."/>
            <person name="Bode H.B."/>
        </authorList>
    </citation>
    <scope>NUCLEOTIDE SEQUENCE [LARGE SCALE GENOMIC DNA]</scope>
    <source>
        <strain evidence="1 2">DSM 22670</strain>
    </source>
</reference>